<evidence type="ECO:0000313" key="2">
    <source>
        <dbReference type="EMBL" id="KAL0114901.1"/>
    </source>
</evidence>
<evidence type="ECO:0000313" key="3">
    <source>
        <dbReference type="Proteomes" id="UP001430953"/>
    </source>
</evidence>
<dbReference type="AlphaFoldDB" id="A0AAW2FKL2"/>
<comment type="caution">
    <text evidence="2">The sequence shown here is derived from an EMBL/GenBank/DDBJ whole genome shotgun (WGS) entry which is preliminary data.</text>
</comment>
<protein>
    <submittedName>
        <fullName evidence="2">Uncharacterized protein</fullName>
    </submittedName>
</protein>
<feature type="region of interest" description="Disordered" evidence="1">
    <location>
        <begin position="1"/>
        <end position="53"/>
    </location>
</feature>
<dbReference type="EMBL" id="JADYXP020000010">
    <property type="protein sequence ID" value="KAL0114901.1"/>
    <property type="molecule type" value="Genomic_DNA"/>
</dbReference>
<keyword evidence="3" id="KW-1185">Reference proteome</keyword>
<proteinExistence type="predicted"/>
<name>A0AAW2FKL2_9HYME</name>
<feature type="compositionally biased region" description="Basic and acidic residues" evidence="1">
    <location>
        <begin position="27"/>
        <end position="50"/>
    </location>
</feature>
<gene>
    <name evidence="2" type="ORF">PUN28_010438</name>
</gene>
<evidence type="ECO:0000256" key="1">
    <source>
        <dbReference type="SAM" id="MobiDB-lite"/>
    </source>
</evidence>
<reference evidence="2 3" key="1">
    <citation type="submission" date="2023-03" db="EMBL/GenBank/DDBJ databases">
        <title>High recombination rates correlate with genetic variation in Cardiocondyla obscurior ants.</title>
        <authorList>
            <person name="Errbii M."/>
        </authorList>
    </citation>
    <scope>NUCLEOTIDE SEQUENCE [LARGE SCALE GENOMIC DNA]</scope>
    <source>
        <strain evidence="2">Alpha-2009</strain>
        <tissue evidence="2">Whole body</tissue>
    </source>
</reference>
<organism evidence="2 3">
    <name type="scientific">Cardiocondyla obscurior</name>
    <dbReference type="NCBI Taxonomy" id="286306"/>
    <lineage>
        <taxon>Eukaryota</taxon>
        <taxon>Metazoa</taxon>
        <taxon>Ecdysozoa</taxon>
        <taxon>Arthropoda</taxon>
        <taxon>Hexapoda</taxon>
        <taxon>Insecta</taxon>
        <taxon>Pterygota</taxon>
        <taxon>Neoptera</taxon>
        <taxon>Endopterygota</taxon>
        <taxon>Hymenoptera</taxon>
        <taxon>Apocrita</taxon>
        <taxon>Aculeata</taxon>
        <taxon>Formicoidea</taxon>
        <taxon>Formicidae</taxon>
        <taxon>Myrmicinae</taxon>
        <taxon>Cardiocondyla</taxon>
    </lineage>
</organism>
<sequence length="126" mass="13532">MSSSNDGQSSACSAGPLVDTASTMISHTDRSVGEDHHNQLSSGEESKENADTDIISIASSDALDASIRTTAFGAIKRPIVTDKGVHILAIQEKNIELQAIKDEIKLMREIAEGGYDPSKFKGKRRM</sequence>
<accession>A0AAW2FKL2</accession>
<dbReference type="Proteomes" id="UP001430953">
    <property type="component" value="Unassembled WGS sequence"/>
</dbReference>
<feature type="compositionally biased region" description="Polar residues" evidence="1">
    <location>
        <begin position="1"/>
        <end position="12"/>
    </location>
</feature>